<dbReference type="SUPFAM" id="SSF54427">
    <property type="entry name" value="NTF2-like"/>
    <property type="match status" value="1"/>
</dbReference>
<evidence type="ECO:0000313" key="1">
    <source>
        <dbReference type="EMBL" id="MEZ0475457.1"/>
    </source>
</evidence>
<accession>A0ABV4HUT1</accession>
<keyword evidence="2" id="KW-1185">Reference proteome</keyword>
<name>A0ABV4HUT1_9GAMM</name>
<proteinExistence type="predicted"/>
<sequence>MAESSKDFDEFMKQREEASDAFVNGNSNPLDKISAQSSPATIFGPKGDCVQGAKHVNAANTKGAKLFKSGSNNAFEVLHKAADDNIAYWVGIQRSIVQIQGEEQGVPMDLRVTEIFRRENGLWKLIHRHADRLASDNAA</sequence>
<dbReference type="Proteomes" id="UP001566331">
    <property type="component" value="Unassembled WGS sequence"/>
</dbReference>
<comment type="caution">
    <text evidence="1">The sequence shown here is derived from an EMBL/GenBank/DDBJ whole genome shotgun (WGS) entry which is preliminary data.</text>
</comment>
<gene>
    <name evidence="1" type="ORF">AB6713_12665</name>
</gene>
<organism evidence="1 2">
    <name type="scientific">Luteimonas salinilitoris</name>
    <dbReference type="NCBI Taxonomy" id="3237697"/>
    <lineage>
        <taxon>Bacteria</taxon>
        <taxon>Pseudomonadati</taxon>
        <taxon>Pseudomonadota</taxon>
        <taxon>Gammaproteobacteria</taxon>
        <taxon>Lysobacterales</taxon>
        <taxon>Lysobacteraceae</taxon>
        <taxon>Luteimonas</taxon>
    </lineage>
</organism>
<dbReference type="Gene3D" id="3.10.450.50">
    <property type="match status" value="1"/>
</dbReference>
<protein>
    <recommendedName>
        <fullName evidence="3">DUF4440 domain-containing protein</fullName>
    </recommendedName>
</protein>
<dbReference type="InterPro" id="IPR032710">
    <property type="entry name" value="NTF2-like_dom_sf"/>
</dbReference>
<dbReference type="RefSeq" id="WP_370565198.1">
    <property type="nucleotide sequence ID" value="NZ_JBFWIB010000013.1"/>
</dbReference>
<evidence type="ECO:0008006" key="3">
    <source>
        <dbReference type="Google" id="ProtNLM"/>
    </source>
</evidence>
<dbReference type="EMBL" id="JBFWIC010000016">
    <property type="protein sequence ID" value="MEZ0475457.1"/>
    <property type="molecule type" value="Genomic_DNA"/>
</dbReference>
<evidence type="ECO:0000313" key="2">
    <source>
        <dbReference type="Proteomes" id="UP001566331"/>
    </source>
</evidence>
<reference evidence="1 2" key="1">
    <citation type="submission" date="2024-07" db="EMBL/GenBank/DDBJ databases">
        <title>Luteimonas salilacus sp. nov., isolated from the shore soil of Salt Lake in Tibet of China.</title>
        <authorList>
            <person name="Zhang X."/>
            <person name="Li A."/>
        </authorList>
    </citation>
    <scope>NUCLEOTIDE SEQUENCE [LARGE SCALE GENOMIC DNA]</scope>
    <source>
        <strain evidence="1 2">B3-2-R+30</strain>
    </source>
</reference>